<feature type="region of interest" description="Disordered" evidence="1">
    <location>
        <begin position="1"/>
        <end position="21"/>
    </location>
</feature>
<proteinExistence type="predicted"/>
<accession>A0A654FDS0</accession>
<sequence length="82" mass="9899">MQKSSLRKSKQRRSSRPEKLRKRPCWLRREDIDQPLWRRELDTFAASYGSLFFCEPLLNFNLSLCSSLPPRACLRYVRRQHS</sequence>
<dbReference type="Proteomes" id="UP000426265">
    <property type="component" value="Unassembled WGS sequence"/>
</dbReference>
<gene>
    <name evidence="2" type="ORF">AN1_LOCUS14680</name>
</gene>
<dbReference type="EMBL" id="CACRSJ010000106">
    <property type="protein sequence ID" value="VYS59238.1"/>
    <property type="molecule type" value="Genomic_DNA"/>
</dbReference>
<organism evidence="2 3">
    <name type="scientific">Arabidopsis thaliana</name>
    <name type="common">Mouse-ear cress</name>
    <dbReference type="NCBI Taxonomy" id="3702"/>
    <lineage>
        <taxon>Eukaryota</taxon>
        <taxon>Viridiplantae</taxon>
        <taxon>Streptophyta</taxon>
        <taxon>Embryophyta</taxon>
        <taxon>Tracheophyta</taxon>
        <taxon>Spermatophyta</taxon>
        <taxon>Magnoliopsida</taxon>
        <taxon>eudicotyledons</taxon>
        <taxon>Gunneridae</taxon>
        <taxon>Pentapetalae</taxon>
        <taxon>rosids</taxon>
        <taxon>malvids</taxon>
        <taxon>Brassicales</taxon>
        <taxon>Brassicaceae</taxon>
        <taxon>Camelineae</taxon>
        <taxon>Arabidopsis</taxon>
    </lineage>
</organism>
<evidence type="ECO:0000256" key="1">
    <source>
        <dbReference type="SAM" id="MobiDB-lite"/>
    </source>
</evidence>
<dbReference type="AlphaFoldDB" id="A0A654FDS0"/>
<protein>
    <submittedName>
        <fullName evidence="2">Uncharacterized protein</fullName>
    </submittedName>
</protein>
<reference evidence="2 3" key="1">
    <citation type="submission" date="2019-11" db="EMBL/GenBank/DDBJ databases">
        <authorList>
            <person name="Jiao W.-B."/>
            <person name="Schneeberger K."/>
        </authorList>
    </citation>
    <scope>NUCLEOTIDE SEQUENCE [LARGE SCALE GENOMIC DNA]</scope>
    <source>
        <strain evidence="3">cv. An-1</strain>
    </source>
</reference>
<name>A0A654FDS0_ARATH</name>
<evidence type="ECO:0000313" key="2">
    <source>
        <dbReference type="EMBL" id="VYS59238.1"/>
    </source>
</evidence>
<evidence type="ECO:0000313" key="3">
    <source>
        <dbReference type="Proteomes" id="UP000426265"/>
    </source>
</evidence>